<organism evidence="4 5">
    <name type="scientific">Candidatus Geothrix odensensis</name>
    <dbReference type="NCBI Taxonomy" id="2954440"/>
    <lineage>
        <taxon>Bacteria</taxon>
        <taxon>Pseudomonadati</taxon>
        <taxon>Acidobacteriota</taxon>
        <taxon>Holophagae</taxon>
        <taxon>Holophagales</taxon>
        <taxon>Holophagaceae</taxon>
        <taxon>Geothrix</taxon>
    </lineage>
</organism>
<evidence type="ECO:0000259" key="3">
    <source>
        <dbReference type="PROSITE" id="PS51332"/>
    </source>
</evidence>
<dbReference type="AlphaFoldDB" id="A0A936F1S7"/>
<dbReference type="Pfam" id="PF02310">
    <property type="entry name" value="B12-binding"/>
    <property type="match status" value="1"/>
</dbReference>
<dbReference type="GO" id="GO:0008705">
    <property type="term" value="F:methionine synthase activity"/>
    <property type="evidence" value="ECO:0007669"/>
    <property type="project" value="TreeGrafter"/>
</dbReference>
<keyword evidence="2" id="KW-0170">Cobalt</keyword>
<reference evidence="4 5" key="1">
    <citation type="submission" date="2020-10" db="EMBL/GenBank/DDBJ databases">
        <title>Connecting structure to function with the recovery of over 1000 high-quality activated sludge metagenome-assembled genomes encoding full-length rRNA genes using long-read sequencing.</title>
        <authorList>
            <person name="Singleton C.M."/>
            <person name="Petriglieri F."/>
            <person name="Kristensen J.M."/>
            <person name="Kirkegaard R.H."/>
            <person name="Michaelsen T.Y."/>
            <person name="Andersen M.H."/>
            <person name="Karst S.M."/>
            <person name="Dueholm M.S."/>
            <person name="Nielsen P.H."/>
            <person name="Albertsen M."/>
        </authorList>
    </citation>
    <scope>NUCLEOTIDE SEQUENCE [LARGE SCALE GENOMIC DNA]</scope>
    <source>
        <strain evidence="4">OdNE_18-Q3-R46-58_MAXAC.008</strain>
    </source>
</reference>
<dbReference type="Gene3D" id="3.40.50.280">
    <property type="entry name" value="Cobalamin-binding domain"/>
    <property type="match status" value="1"/>
</dbReference>
<name>A0A936F1S7_9BACT</name>
<dbReference type="GO" id="GO:0046653">
    <property type="term" value="P:tetrahydrofolate metabolic process"/>
    <property type="evidence" value="ECO:0007669"/>
    <property type="project" value="TreeGrafter"/>
</dbReference>
<dbReference type="SUPFAM" id="SSF52242">
    <property type="entry name" value="Cobalamin (vitamin B12)-binding domain"/>
    <property type="match status" value="1"/>
</dbReference>
<evidence type="ECO:0000313" key="5">
    <source>
        <dbReference type="Proteomes" id="UP000709959"/>
    </source>
</evidence>
<evidence type="ECO:0000313" key="4">
    <source>
        <dbReference type="EMBL" id="MBK8572564.1"/>
    </source>
</evidence>
<accession>A0A936F1S7</accession>
<dbReference type="PANTHER" id="PTHR45833:SF1">
    <property type="entry name" value="METHIONINE SYNTHASE"/>
    <property type="match status" value="1"/>
</dbReference>
<dbReference type="EMBL" id="JADKCH010000005">
    <property type="protein sequence ID" value="MBK8572564.1"/>
    <property type="molecule type" value="Genomic_DNA"/>
</dbReference>
<evidence type="ECO:0000256" key="1">
    <source>
        <dbReference type="ARBA" id="ARBA00022723"/>
    </source>
</evidence>
<dbReference type="GO" id="GO:0050667">
    <property type="term" value="P:homocysteine metabolic process"/>
    <property type="evidence" value="ECO:0007669"/>
    <property type="project" value="TreeGrafter"/>
</dbReference>
<feature type="domain" description="B12-binding" evidence="3">
    <location>
        <begin position="94"/>
        <end position="227"/>
    </location>
</feature>
<sequence>MDRNFCQELLAAIERADRAGAAAVVDAWAVGRPFSQVVPELLSPTLESFGSLWSQGHSGVSLATGYVAAKVAEDVLSRLLLESSQDGDPVLPAKGPVLLGNVEDDFHPLGRNMVVAFLRAAGWDVRDLGVDVTPDQFVDLAEETGARVIGASAMMHTTAKNVARIREEIDRRGLAGRVQLAVGGAVFKLRPELVADLGGDGTAASALEAPALFERLWQRSLELAPSPLRALP</sequence>
<dbReference type="InterPro" id="IPR050554">
    <property type="entry name" value="Met_Synthase/Corrinoid"/>
</dbReference>
<dbReference type="Proteomes" id="UP000709959">
    <property type="component" value="Unassembled WGS sequence"/>
</dbReference>
<gene>
    <name evidence="4" type="ORF">IPN91_07915</name>
</gene>
<dbReference type="GO" id="GO:0046872">
    <property type="term" value="F:metal ion binding"/>
    <property type="evidence" value="ECO:0007669"/>
    <property type="project" value="UniProtKB-KW"/>
</dbReference>
<dbReference type="Gene3D" id="1.10.1240.10">
    <property type="entry name" value="Methionine synthase domain"/>
    <property type="match status" value="1"/>
</dbReference>
<comment type="caution">
    <text evidence="4">The sequence shown here is derived from an EMBL/GenBank/DDBJ whole genome shotgun (WGS) entry which is preliminary data.</text>
</comment>
<dbReference type="PANTHER" id="PTHR45833">
    <property type="entry name" value="METHIONINE SYNTHASE"/>
    <property type="match status" value="1"/>
</dbReference>
<dbReference type="GO" id="GO:0031419">
    <property type="term" value="F:cobalamin binding"/>
    <property type="evidence" value="ECO:0007669"/>
    <property type="project" value="InterPro"/>
</dbReference>
<protein>
    <submittedName>
        <fullName evidence="4">Cobalamin-dependent protein</fullName>
    </submittedName>
</protein>
<dbReference type="InterPro" id="IPR006158">
    <property type="entry name" value="Cobalamin-bd"/>
</dbReference>
<dbReference type="InterPro" id="IPR036724">
    <property type="entry name" value="Cobalamin-bd_sf"/>
</dbReference>
<dbReference type="InterPro" id="IPR036594">
    <property type="entry name" value="Meth_synthase_dom"/>
</dbReference>
<evidence type="ECO:0000256" key="2">
    <source>
        <dbReference type="ARBA" id="ARBA00023285"/>
    </source>
</evidence>
<dbReference type="GO" id="GO:0005829">
    <property type="term" value="C:cytosol"/>
    <property type="evidence" value="ECO:0007669"/>
    <property type="project" value="TreeGrafter"/>
</dbReference>
<keyword evidence="1" id="KW-0479">Metal-binding</keyword>
<dbReference type="PROSITE" id="PS51332">
    <property type="entry name" value="B12_BINDING"/>
    <property type="match status" value="1"/>
</dbReference>
<proteinExistence type="predicted"/>